<evidence type="ECO:0000313" key="1">
    <source>
        <dbReference type="EMBL" id="KUP94032.1"/>
    </source>
</evidence>
<proteinExistence type="predicted"/>
<accession>A0A132C129</accession>
<dbReference type="Proteomes" id="UP000068382">
    <property type="component" value="Unassembled WGS sequence"/>
</dbReference>
<dbReference type="AlphaFoldDB" id="A0A132C129"/>
<comment type="caution">
    <text evidence="1">The sequence shown here is derived from an EMBL/GenBank/DDBJ whole genome shotgun (WGS) entry which is preliminary data.</text>
</comment>
<dbReference type="EMBL" id="LPUY01000035">
    <property type="protein sequence ID" value="KUP94032.1"/>
    <property type="molecule type" value="Genomic_DNA"/>
</dbReference>
<sequence>MQVIIHAGAHGTEEDRLMKTLLRNKEDFLMRGTAVPGPAKYRSLLKDCMAASKTGSPSADSRDLLWDAILEEENADRVILSNPHFFGSQRDALEGQRLYPEAEERMMALKALFPRDELELFMAIRSPVGFLPKLLEKAGPGRRATVLENSNPMDLRWSALFARLRAALPDIPVTVWCYEDSPMIWPQVLREFGNLEPNSKVMGGMDMLATIMTREGMRRLRHYLHEHPQLTEAHKRRVYAAFLDKYAVDEELEEELDVPDWTPDFIEEIDEAYDEDVYHLSQIPGVTLISP</sequence>
<name>A0A132C129_9RHOB</name>
<dbReference type="RefSeq" id="WP_068241081.1">
    <property type="nucleotide sequence ID" value="NZ_LPUY01000035.1"/>
</dbReference>
<evidence type="ECO:0000313" key="2">
    <source>
        <dbReference type="Proteomes" id="UP000068382"/>
    </source>
</evidence>
<gene>
    <name evidence="1" type="ORF">TRIHO_10940</name>
</gene>
<dbReference type="PATRIC" id="fig|1768241.3.peg.1137"/>
<organism evidence="1 2">
    <name type="scientific">Tritonibacter horizontis</name>
    <dbReference type="NCBI Taxonomy" id="1768241"/>
    <lineage>
        <taxon>Bacteria</taxon>
        <taxon>Pseudomonadati</taxon>
        <taxon>Pseudomonadota</taxon>
        <taxon>Alphaproteobacteria</taxon>
        <taxon>Rhodobacterales</taxon>
        <taxon>Paracoccaceae</taxon>
        <taxon>Tritonibacter</taxon>
    </lineage>
</organism>
<protein>
    <submittedName>
        <fullName evidence="1">Uncharacterized protein</fullName>
    </submittedName>
</protein>
<reference evidence="1 2" key="1">
    <citation type="submission" date="2015-12" db="EMBL/GenBank/DDBJ databases">
        <title>Genome sequence of the marine Rhodobacteraceae strain O3.65, Candidatus Tritonibacter horizontis.</title>
        <authorList>
            <person name="Poehlein A."/>
            <person name="Giebel H.A."/>
            <person name="Voget S."/>
            <person name="Brinkhoff T."/>
        </authorList>
    </citation>
    <scope>NUCLEOTIDE SEQUENCE [LARGE SCALE GENOMIC DNA]</scope>
    <source>
        <strain evidence="1 2">O3.65</strain>
    </source>
</reference>
<keyword evidence="2" id="KW-1185">Reference proteome</keyword>
<dbReference type="OrthoDB" id="7816979at2"/>